<name>A0A2P2NPI0_RHIMU</name>
<accession>A0A2P2NPI0</accession>
<proteinExistence type="predicted"/>
<protein>
    <submittedName>
        <fullName evidence="1">Uncharacterized protein</fullName>
    </submittedName>
</protein>
<reference evidence="1" key="1">
    <citation type="submission" date="2018-02" db="EMBL/GenBank/DDBJ databases">
        <title>Rhizophora mucronata_Transcriptome.</title>
        <authorList>
            <person name="Meera S.P."/>
            <person name="Sreeshan A."/>
            <person name="Augustine A."/>
        </authorList>
    </citation>
    <scope>NUCLEOTIDE SEQUENCE</scope>
    <source>
        <tissue evidence="1">Leaf</tissue>
    </source>
</reference>
<dbReference type="AlphaFoldDB" id="A0A2P2NPI0"/>
<organism evidence="1">
    <name type="scientific">Rhizophora mucronata</name>
    <name type="common">Asiatic mangrove</name>
    <dbReference type="NCBI Taxonomy" id="61149"/>
    <lineage>
        <taxon>Eukaryota</taxon>
        <taxon>Viridiplantae</taxon>
        <taxon>Streptophyta</taxon>
        <taxon>Embryophyta</taxon>
        <taxon>Tracheophyta</taxon>
        <taxon>Spermatophyta</taxon>
        <taxon>Magnoliopsida</taxon>
        <taxon>eudicotyledons</taxon>
        <taxon>Gunneridae</taxon>
        <taxon>Pentapetalae</taxon>
        <taxon>rosids</taxon>
        <taxon>fabids</taxon>
        <taxon>Malpighiales</taxon>
        <taxon>Rhizophoraceae</taxon>
        <taxon>Rhizophora</taxon>
    </lineage>
</organism>
<dbReference type="EMBL" id="GGEC01063867">
    <property type="protein sequence ID" value="MBX44351.1"/>
    <property type="molecule type" value="Transcribed_RNA"/>
</dbReference>
<evidence type="ECO:0000313" key="1">
    <source>
        <dbReference type="EMBL" id="MBX44351.1"/>
    </source>
</evidence>
<sequence length="52" mass="5834">MILSGLLYQTSSKVRTFLFSPAVSRLSMSRNSLPRVTSRGKFNGIEARYAHT</sequence>